<dbReference type="AlphaFoldDB" id="A0A7R8CMT8"/>
<evidence type="ECO:0000256" key="1">
    <source>
        <dbReference type="SAM" id="Phobius"/>
    </source>
</evidence>
<evidence type="ECO:0000313" key="3">
    <source>
        <dbReference type="Proteomes" id="UP000675881"/>
    </source>
</evidence>
<accession>A0A7R8CMT8</accession>
<keyword evidence="1" id="KW-0812">Transmembrane</keyword>
<sequence length="359" mass="40953">MMGFQTRVSHQRLVLYNLVILVLNTPLIVSELHCWKCASVDQQYCPENAVIVTASNEFNACVTWRLGNGTVILQNVVKFDEECTHSKIAFWSKFIDVYYGGNEKNSASVECCQDSGCNTGIKKKEILYPGPPLEDMFSSSSASQILSRQRHVLPDILRRIDGAPSYLTQSHCQKYFSSTSAEEWLPKNLIPLTMDRASGAKVGVFYAKFNSLQNNNDHFIVRIIDESKSNETMYTFKLYNVGSISFFVSVNKKGREEENRKKSENDAIRLSQERYLQRTKKPYFLGITTPTSSSASFGVSCEANNLHFSDTCITDEDCSEYPLTICRKEPIDSEFDQGGRDVPYDEWEKRKFYFKSMLL</sequence>
<dbReference type="Proteomes" id="UP000675881">
    <property type="component" value="Chromosome 2"/>
</dbReference>
<dbReference type="EMBL" id="HG994581">
    <property type="protein sequence ID" value="CAF2869384.1"/>
    <property type="molecule type" value="Genomic_DNA"/>
</dbReference>
<feature type="transmembrane region" description="Helical" evidence="1">
    <location>
        <begin position="12"/>
        <end position="29"/>
    </location>
</feature>
<organism evidence="2 3">
    <name type="scientific">Lepeophtheirus salmonis</name>
    <name type="common">Salmon louse</name>
    <name type="synonym">Caligus salmonis</name>
    <dbReference type="NCBI Taxonomy" id="72036"/>
    <lineage>
        <taxon>Eukaryota</taxon>
        <taxon>Metazoa</taxon>
        <taxon>Ecdysozoa</taxon>
        <taxon>Arthropoda</taxon>
        <taxon>Crustacea</taxon>
        <taxon>Multicrustacea</taxon>
        <taxon>Hexanauplia</taxon>
        <taxon>Copepoda</taxon>
        <taxon>Siphonostomatoida</taxon>
        <taxon>Caligidae</taxon>
        <taxon>Lepeophtheirus</taxon>
    </lineage>
</organism>
<gene>
    <name evidence="2" type="ORF">LSAA_6746</name>
</gene>
<dbReference type="OrthoDB" id="6379280at2759"/>
<reference evidence="2" key="1">
    <citation type="submission" date="2021-02" db="EMBL/GenBank/DDBJ databases">
        <authorList>
            <person name="Bekaert M."/>
        </authorList>
    </citation>
    <scope>NUCLEOTIDE SEQUENCE</scope>
    <source>
        <strain evidence="2">IoA-00</strain>
    </source>
</reference>
<protein>
    <submittedName>
        <fullName evidence="2">(salmon louse) hypothetical protein</fullName>
    </submittedName>
</protein>
<proteinExistence type="predicted"/>
<keyword evidence="1" id="KW-0472">Membrane</keyword>
<name>A0A7R8CMT8_LEPSM</name>
<keyword evidence="3" id="KW-1185">Reference proteome</keyword>
<evidence type="ECO:0000313" key="2">
    <source>
        <dbReference type="EMBL" id="CAF2869384.1"/>
    </source>
</evidence>
<keyword evidence="1" id="KW-1133">Transmembrane helix</keyword>